<evidence type="ECO:0000313" key="3">
    <source>
        <dbReference type="Proteomes" id="UP001447008"/>
    </source>
</evidence>
<dbReference type="Pfam" id="PF20598">
    <property type="entry name" value="DUF6795"/>
    <property type="match status" value="1"/>
</dbReference>
<feature type="domain" description="DUF6795" evidence="1">
    <location>
        <begin position="45"/>
        <end position="143"/>
    </location>
</feature>
<dbReference type="Proteomes" id="UP001447008">
    <property type="component" value="Unassembled WGS sequence"/>
</dbReference>
<reference evidence="2 3" key="1">
    <citation type="submission" date="2024-03" db="EMBL/GenBank/DDBJ databases">
        <title>Pseudoalteromonas qingdaonensis sp. nov., isolated from the intestines of marine benthic organisms.</title>
        <authorList>
            <person name="Lin X."/>
            <person name="Fang S."/>
            <person name="Hu X."/>
        </authorList>
    </citation>
    <scope>NUCLEOTIDE SEQUENCE [LARGE SCALE GENOMIC DNA]</scope>
    <source>
        <strain evidence="2 3">YIC-827</strain>
    </source>
</reference>
<organism evidence="2 3">
    <name type="scientific">Pseudoalteromonas qingdaonensis</name>
    <dbReference type="NCBI Taxonomy" id="3131913"/>
    <lineage>
        <taxon>Bacteria</taxon>
        <taxon>Pseudomonadati</taxon>
        <taxon>Pseudomonadota</taxon>
        <taxon>Gammaproteobacteria</taxon>
        <taxon>Alteromonadales</taxon>
        <taxon>Pseudoalteromonadaceae</taxon>
        <taxon>Pseudoalteromonas</taxon>
    </lineage>
</organism>
<dbReference type="InterPro" id="IPR046474">
    <property type="entry name" value="DUF6795"/>
</dbReference>
<keyword evidence="3" id="KW-1185">Reference proteome</keyword>
<comment type="caution">
    <text evidence="2">The sequence shown here is derived from an EMBL/GenBank/DDBJ whole genome shotgun (WGS) entry which is preliminary data.</text>
</comment>
<dbReference type="EMBL" id="JBCGCU010000002">
    <property type="protein sequence ID" value="MEM0514412.1"/>
    <property type="molecule type" value="Genomic_DNA"/>
</dbReference>
<protein>
    <submittedName>
        <fullName evidence="2">DUF6795 domain-containing protein</fullName>
    </submittedName>
</protein>
<name>A0ABU9MSY1_9GAMM</name>
<dbReference type="RefSeq" id="WP_342676142.1">
    <property type="nucleotide sequence ID" value="NZ_JBCGCU010000002.1"/>
</dbReference>
<sequence>MRLIVSCLLCAGILACAVLFFTQANSSSVPLSQLLLQAQTLSPQIQGRLALGDNRLANVKITRTLSIGKQYFVSQAVTDEQGHFSFAALTSDEPLLGRSPDRLWQDISVHYQGQQYVLWYTAIDHEMDNFIVQKALSKLDCNLLWNEDEFSISDRRRLGLPVNVYSICDLAPEQIQKKPLI</sequence>
<dbReference type="PROSITE" id="PS51257">
    <property type="entry name" value="PROKAR_LIPOPROTEIN"/>
    <property type="match status" value="1"/>
</dbReference>
<gene>
    <name evidence="2" type="ORF">WCN91_02990</name>
</gene>
<proteinExistence type="predicted"/>
<accession>A0ABU9MSY1</accession>
<evidence type="ECO:0000313" key="2">
    <source>
        <dbReference type="EMBL" id="MEM0514412.1"/>
    </source>
</evidence>
<evidence type="ECO:0000259" key="1">
    <source>
        <dbReference type="Pfam" id="PF20598"/>
    </source>
</evidence>